<comment type="caution">
    <text evidence="1">The sequence shown here is derived from an EMBL/GenBank/DDBJ whole genome shotgun (WGS) entry which is preliminary data.</text>
</comment>
<organism evidence="1 2">
    <name type="scientific">Sphingobacterium alkalisoli</name>
    <dbReference type="NCBI Taxonomy" id="1874115"/>
    <lineage>
        <taxon>Bacteria</taxon>
        <taxon>Pseudomonadati</taxon>
        <taxon>Bacteroidota</taxon>
        <taxon>Sphingobacteriia</taxon>
        <taxon>Sphingobacteriales</taxon>
        <taxon>Sphingobacteriaceae</taxon>
        <taxon>Sphingobacterium</taxon>
    </lineage>
</organism>
<dbReference type="OrthoDB" id="1524810at2"/>
<dbReference type="InterPro" id="IPR036781">
    <property type="entry name" value="Smr_assoc-like_sf"/>
</dbReference>
<sequence>MEFKIGDLVRFVDEPIEGHITSIQANDIVGVTDDTGFEIPVLKTKITLVHGNMRLPEDDVEDSPRTAQGPFVDKGIYLAVAGEQKDGLAKFYVINETSFELLVSVSEISGAKTTGLFANLISRGDYAQVYTANFSAVGKWPTFQFQLIRHARSQQTQTQPLSKELRVKPLDLINSKENNIILGEKVWLFELDRKEENIGLDKLKSHFISHRPTKK</sequence>
<dbReference type="Gene3D" id="2.60.40.1600">
    <property type="entry name" value="Smr-associated-like"/>
    <property type="match status" value="1"/>
</dbReference>
<protein>
    <submittedName>
        <fullName evidence="1">Uncharacterized protein</fullName>
    </submittedName>
</protein>
<proteinExistence type="predicted"/>
<evidence type="ECO:0000313" key="1">
    <source>
        <dbReference type="EMBL" id="TJY68729.1"/>
    </source>
</evidence>
<dbReference type="RefSeq" id="WP_136819697.1">
    <property type="nucleotide sequence ID" value="NZ_BMJX01000001.1"/>
</dbReference>
<dbReference type="AlphaFoldDB" id="A0A4V5LZ20"/>
<dbReference type="EMBL" id="SUKA01000001">
    <property type="protein sequence ID" value="TJY68729.1"/>
    <property type="molecule type" value="Genomic_DNA"/>
</dbReference>
<accession>A0A4V5LZ20</accession>
<name>A0A4V5LZ20_9SPHI</name>
<dbReference type="SUPFAM" id="SSF158949">
    <property type="entry name" value="Smr-associated domain-like"/>
    <property type="match status" value="1"/>
</dbReference>
<dbReference type="Proteomes" id="UP000309872">
    <property type="component" value="Unassembled WGS sequence"/>
</dbReference>
<reference evidence="1 2" key="1">
    <citation type="submission" date="2019-04" db="EMBL/GenBank/DDBJ databases">
        <title>Sphingobacterium olei sp. nov., isolated from oil-contaminated soil.</title>
        <authorList>
            <person name="Liu B."/>
        </authorList>
    </citation>
    <scope>NUCLEOTIDE SEQUENCE [LARGE SCALE GENOMIC DNA]</scope>
    <source>
        <strain evidence="1 2">Y3L14</strain>
    </source>
</reference>
<evidence type="ECO:0000313" key="2">
    <source>
        <dbReference type="Proteomes" id="UP000309872"/>
    </source>
</evidence>
<gene>
    <name evidence="1" type="ORF">FAZ19_05605</name>
</gene>
<keyword evidence="2" id="KW-1185">Reference proteome</keyword>